<organism evidence="2 3">
    <name type="scientific">Serinicoccus hydrothermalis</name>
    <dbReference type="NCBI Taxonomy" id="1758689"/>
    <lineage>
        <taxon>Bacteria</taxon>
        <taxon>Bacillati</taxon>
        <taxon>Actinomycetota</taxon>
        <taxon>Actinomycetes</taxon>
        <taxon>Micrococcales</taxon>
        <taxon>Ornithinimicrobiaceae</taxon>
        <taxon>Serinicoccus</taxon>
    </lineage>
</organism>
<sequence length="40" mass="4152">MRPVCAKCAAGRRKPCGRSRQTVRPVGEGPEGHASGPPPP</sequence>
<dbReference type="STRING" id="1758689.SGUI_1146"/>
<gene>
    <name evidence="2" type="ORF">SGUI_1146</name>
</gene>
<dbReference type="KEGG" id="serj:SGUI_1146"/>
<reference evidence="2 3" key="1">
    <citation type="submission" date="2016-03" db="EMBL/GenBank/DDBJ databases">
        <title>Shallow-sea hydrothermal system.</title>
        <authorList>
            <person name="Tang K."/>
        </authorList>
    </citation>
    <scope>NUCLEOTIDE SEQUENCE [LARGE SCALE GENOMIC DNA]</scope>
    <source>
        <strain evidence="2 3">JLT9</strain>
    </source>
</reference>
<evidence type="ECO:0000313" key="2">
    <source>
        <dbReference type="EMBL" id="ANS78542.1"/>
    </source>
</evidence>
<feature type="region of interest" description="Disordered" evidence="1">
    <location>
        <begin position="10"/>
        <end position="40"/>
    </location>
</feature>
<dbReference type="AlphaFoldDB" id="A0A1B1NAT5"/>
<proteinExistence type="predicted"/>
<evidence type="ECO:0000256" key="1">
    <source>
        <dbReference type="SAM" id="MobiDB-lite"/>
    </source>
</evidence>
<accession>A0A1B1NAT5</accession>
<dbReference type="EMBL" id="CP014989">
    <property type="protein sequence ID" value="ANS78542.1"/>
    <property type="molecule type" value="Genomic_DNA"/>
</dbReference>
<name>A0A1B1NAT5_9MICO</name>
<keyword evidence="3" id="KW-1185">Reference proteome</keyword>
<protein>
    <submittedName>
        <fullName evidence="2">Uncharacterized protein</fullName>
    </submittedName>
</protein>
<dbReference type="Proteomes" id="UP000092482">
    <property type="component" value="Chromosome"/>
</dbReference>
<evidence type="ECO:0000313" key="3">
    <source>
        <dbReference type="Proteomes" id="UP000092482"/>
    </source>
</evidence>